<feature type="compositionally biased region" description="Polar residues" evidence="1">
    <location>
        <begin position="35"/>
        <end position="50"/>
    </location>
</feature>
<evidence type="ECO:0000313" key="3">
    <source>
        <dbReference type="Proteomes" id="UP000188533"/>
    </source>
</evidence>
<proteinExistence type="predicted"/>
<sequence length="390" mass="44247">MDPFAGPKTKNSSARLEERVYAGTGISEDNAEAATRSTAAPLTTHSSGNAPFSPLSPREDSRESLAPPPLIFHDFADSMFTRRALPGSSAEHLKLYEQIVTPYNANAFEHELKTDWHLLLVNILRNGTPLGEMPQLTKSIIIPNHMLVAKFPQVVKDYLAEEKSKIESIMHGHIMSSPLIVAEQVQAPGIPTKFRVCQHLSKAQAIPRSARPQWRFLGRPLLLLWGSISKQQHRHGIGRDYLLAIRSPNAIGNYDYDHASMLKSIASLNVPFHPADIKGDLEFTFETTYTGFCWNLPLKRVSLPNEKCLKYLNWVRQFSDEFHRRKAPLIRVESIHGTLCHIAFIYAKEKSHLPPILNFMASYWTEREEYEGQYPPSSVLTELSWWHNIC</sequence>
<keyword evidence="2" id="KW-0695">RNA-directed DNA polymerase</keyword>
<evidence type="ECO:0000256" key="1">
    <source>
        <dbReference type="SAM" id="MobiDB-lite"/>
    </source>
</evidence>
<gene>
    <name evidence="2" type="ORF">LENED_003103</name>
</gene>
<reference evidence="2 3" key="1">
    <citation type="submission" date="2016-08" db="EMBL/GenBank/DDBJ databases">
        <authorList>
            <consortium name="Lentinula edodes genome sequencing consortium"/>
            <person name="Sakamoto Y."/>
            <person name="Nakade K."/>
            <person name="Sato S."/>
            <person name="Yoshida Y."/>
            <person name="Miyazaki K."/>
            <person name="Natsume S."/>
            <person name="Konno N."/>
        </authorList>
    </citation>
    <scope>NUCLEOTIDE SEQUENCE [LARGE SCALE GENOMIC DNA]</scope>
    <source>
        <strain evidence="2 3">NBRC 111202</strain>
    </source>
</reference>
<comment type="caution">
    <text evidence="2">The sequence shown here is derived from an EMBL/GenBank/DDBJ whole genome shotgun (WGS) entry which is preliminary data.</text>
</comment>
<organism evidence="2 3">
    <name type="scientific">Lentinula edodes</name>
    <name type="common">Shiitake mushroom</name>
    <name type="synonym">Lentinus edodes</name>
    <dbReference type="NCBI Taxonomy" id="5353"/>
    <lineage>
        <taxon>Eukaryota</taxon>
        <taxon>Fungi</taxon>
        <taxon>Dikarya</taxon>
        <taxon>Basidiomycota</taxon>
        <taxon>Agaricomycotina</taxon>
        <taxon>Agaricomycetes</taxon>
        <taxon>Agaricomycetidae</taxon>
        <taxon>Agaricales</taxon>
        <taxon>Marasmiineae</taxon>
        <taxon>Omphalotaceae</taxon>
        <taxon>Lentinula</taxon>
    </lineage>
</organism>
<dbReference type="Proteomes" id="UP000188533">
    <property type="component" value="Unassembled WGS sequence"/>
</dbReference>
<dbReference type="EMBL" id="BDGU01000062">
    <property type="protein sequence ID" value="GAW01503.1"/>
    <property type="molecule type" value="Genomic_DNA"/>
</dbReference>
<keyword evidence="3" id="KW-1185">Reference proteome</keyword>
<evidence type="ECO:0000313" key="2">
    <source>
        <dbReference type="EMBL" id="GAW01503.1"/>
    </source>
</evidence>
<dbReference type="AlphaFoldDB" id="A0A1Q3E2P3"/>
<dbReference type="STRING" id="5353.A0A1Q3E2P3"/>
<accession>A0A1Q3E2P3</accession>
<reference evidence="2 3" key="2">
    <citation type="submission" date="2017-02" db="EMBL/GenBank/DDBJ databases">
        <title>A genome survey and senescence transcriptome analysis in Lentinula edodes.</title>
        <authorList>
            <person name="Sakamoto Y."/>
            <person name="Nakade K."/>
            <person name="Sato S."/>
            <person name="Yoshida Y."/>
            <person name="Miyazaki K."/>
            <person name="Natsume S."/>
            <person name="Konno N."/>
        </authorList>
    </citation>
    <scope>NUCLEOTIDE SEQUENCE [LARGE SCALE GENOMIC DNA]</scope>
    <source>
        <strain evidence="2 3">NBRC 111202</strain>
    </source>
</reference>
<keyword evidence="2" id="KW-0808">Transferase</keyword>
<protein>
    <submittedName>
        <fullName evidence="2">Reverse transcriptase ribonuclease h</fullName>
    </submittedName>
</protein>
<dbReference type="GO" id="GO:0003964">
    <property type="term" value="F:RNA-directed DNA polymerase activity"/>
    <property type="evidence" value="ECO:0007669"/>
    <property type="project" value="UniProtKB-KW"/>
</dbReference>
<name>A0A1Q3E2P3_LENED</name>
<feature type="region of interest" description="Disordered" evidence="1">
    <location>
        <begin position="1"/>
        <end position="67"/>
    </location>
</feature>
<keyword evidence="2" id="KW-0548">Nucleotidyltransferase</keyword>